<sequence>MPLDQQTGVRLYQFIVDRLEERRREQYPNGRDEYEADWTAAHDLEKDFATAVHADDLATAEQLLQELIDMAAPWRSHPQHPDSHTEDGSQPDNAVLGNRA</sequence>
<dbReference type="Proteomes" id="UP000037773">
    <property type="component" value="Unassembled WGS sequence"/>
</dbReference>
<dbReference type="AlphaFoldDB" id="A0A0N0S681"/>
<dbReference type="RefSeq" id="WP_051842910.1">
    <property type="nucleotide sequence ID" value="NZ_LGCN01000001.1"/>
</dbReference>
<dbReference type="PATRIC" id="fig|36816.3.peg.30"/>
<accession>A0A0N0S681</accession>
<evidence type="ECO:0000256" key="1">
    <source>
        <dbReference type="SAM" id="MobiDB-lite"/>
    </source>
</evidence>
<dbReference type="EMBL" id="LGCN01000001">
    <property type="protein sequence ID" value="KOT46684.1"/>
    <property type="molecule type" value="Genomic_DNA"/>
</dbReference>
<proteinExistence type="predicted"/>
<dbReference type="OrthoDB" id="4312126at2"/>
<protein>
    <submittedName>
        <fullName evidence="2">Uncharacterized protein</fullName>
    </submittedName>
</protein>
<gene>
    <name evidence="2" type="ORF">ADK41_00150</name>
</gene>
<feature type="region of interest" description="Disordered" evidence="1">
    <location>
        <begin position="72"/>
        <end position="100"/>
    </location>
</feature>
<evidence type="ECO:0000313" key="2">
    <source>
        <dbReference type="EMBL" id="KOT46684.1"/>
    </source>
</evidence>
<organism evidence="2 3">
    <name type="scientific">Streptomyces caelestis</name>
    <dbReference type="NCBI Taxonomy" id="36816"/>
    <lineage>
        <taxon>Bacteria</taxon>
        <taxon>Bacillati</taxon>
        <taxon>Actinomycetota</taxon>
        <taxon>Actinomycetes</taxon>
        <taxon>Kitasatosporales</taxon>
        <taxon>Streptomycetaceae</taxon>
        <taxon>Streptomyces</taxon>
    </lineage>
</organism>
<comment type="caution">
    <text evidence="2">The sequence shown here is derived from an EMBL/GenBank/DDBJ whole genome shotgun (WGS) entry which is preliminary data.</text>
</comment>
<name>A0A0N0S681_9ACTN</name>
<reference evidence="2 3" key="1">
    <citation type="submission" date="2015-07" db="EMBL/GenBank/DDBJ databases">
        <authorList>
            <person name="Noorani M."/>
        </authorList>
    </citation>
    <scope>NUCLEOTIDE SEQUENCE [LARGE SCALE GENOMIC DNA]</scope>
    <source>
        <strain evidence="2 3">NRRL B-24567</strain>
    </source>
</reference>
<keyword evidence="3" id="KW-1185">Reference proteome</keyword>
<evidence type="ECO:0000313" key="3">
    <source>
        <dbReference type="Proteomes" id="UP000037773"/>
    </source>
</evidence>